<dbReference type="Proteomes" id="UP000095472">
    <property type="component" value="Chromosome"/>
</dbReference>
<reference evidence="1 2" key="1">
    <citation type="journal article" date="2016" name="Genome Announc.">
        <title>Draft Genome Sequence of the Thermotolerant Cyanobacterium Desertifilum sp. IPPAS B-1220.</title>
        <authorList>
            <person name="Mironov K.S."/>
            <person name="Sinetova M.A."/>
            <person name="Bolatkhan K."/>
            <person name="Zayadan B.K."/>
            <person name="Ustinova V.V."/>
            <person name="Kupriyanova E.V."/>
            <person name="Skrypnik A.N."/>
            <person name="Gogoleva N.E."/>
            <person name="Gogolev Y.V."/>
            <person name="Los D.A."/>
        </authorList>
    </citation>
    <scope>NUCLEOTIDE SEQUENCE [LARGE SCALE GENOMIC DNA]</scope>
    <source>
        <strain evidence="1 2">IPPAS B-1220</strain>
    </source>
</reference>
<gene>
    <name evidence="1" type="ORF">BH720_012720</name>
</gene>
<dbReference type="EMBL" id="CP182909">
    <property type="protein sequence ID" value="XPM66188.1"/>
    <property type="molecule type" value="Genomic_DNA"/>
</dbReference>
<evidence type="ECO:0000313" key="2">
    <source>
        <dbReference type="Proteomes" id="UP000095472"/>
    </source>
</evidence>
<sequence length="50" mass="5809">MQSNIKGKTLLNTLKPTQHSALYTQHSFPTRNSVLTRSIPKRDRLIRQEC</sequence>
<accession>A0ACD5GYV9</accession>
<organism evidence="1 2">
    <name type="scientific">Desertifilum tharense IPPAS B-1220</name>
    <dbReference type="NCBI Taxonomy" id="1781255"/>
    <lineage>
        <taxon>Bacteria</taxon>
        <taxon>Bacillati</taxon>
        <taxon>Cyanobacteriota</taxon>
        <taxon>Cyanophyceae</taxon>
        <taxon>Desertifilales</taxon>
        <taxon>Desertifilaceae</taxon>
        <taxon>Desertifilum</taxon>
    </lineage>
</organism>
<name>A0ACD5GYV9_9CYAN</name>
<keyword evidence="2" id="KW-1185">Reference proteome</keyword>
<evidence type="ECO:0000313" key="1">
    <source>
        <dbReference type="EMBL" id="XPM66188.1"/>
    </source>
</evidence>
<proteinExistence type="predicted"/>
<protein>
    <submittedName>
        <fullName evidence="1">Uncharacterized protein</fullName>
    </submittedName>
</protein>